<evidence type="ECO:0000256" key="1">
    <source>
        <dbReference type="SAM" id="Coils"/>
    </source>
</evidence>
<dbReference type="Proteomes" id="UP000470082">
    <property type="component" value="Unassembled WGS sequence"/>
</dbReference>
<gene>
    <name evidence="2" type="ORF">FYJ50_02165</name>
</gene>
<accession>A0A7X2T3F3</accession>
<proteinExistence type="predicted"/>
<evidence type="ECO:0000313" key="2">
    <source>
        <dbReference type="EMBL" id="MSS00933.1"/>
    </source>
</evidence>
<dbReference type="RefSeq" id="WP_154459400.1">
    <property type="nucleotide sequence ID" value="NZ_VUMM01000002.1"/>
</dbReference>
<keyword evidence="1" id="KW-0175">Coiled coil</keyword>
<protein>
    <submittedName>
        <fullName evidence="2">Uncharacterized protein</fullName>
    </submittedName>
</protein>
<organism evidence="2 3">
    <name type="scientific">Floccifex porci</name>
    <dbReference type="NCBI Taxonomy" id="2606629"/>
    <lineage>
        <taxon>Bacteria</taxon>
        <taxon>Bacillati</taxon>
        <taxon>Bacillota</taxon>
        <taxon>Erysipelotrichia</taxon>
        <taxon>Erysipelotrichales</taxon>
        <taxon>Erysipelotrichaceae</taxon>
        <taxon>Floccifex</taxon>
    </lineage>
</organism>
<comment type="caution">
    <text evidence="2">The sequence shown here is derived from an EMBL/GenBank/DDBJ whole genome shotgun (WGS) entry which is preliminary data.</text>
</comment>
<name>A0A7X2T3F3_9FIRM</name>
<evidence type="ECO:0000313" key="3">
    <source>
        <dbReference type="Proteomes" id="UP000470082"/>
    </source>
</evidence>
<feature type="coiled-coil region" evidence="1">
    <location>
        <begin position="15"/>
        <end position="83"/>
    </location>
</feature>
<reference evidence="2 3" key="1">
    <citation type="submission" date="2019-08" db="EMBL/GenBank/DDBJ databases">
        <title>In-depth cultivation of the pig gut microbiome towards novel bacterial diversity and tailored functional studies.</title>
        <authorList>
            <person name="Wylensek D."/>
            <person name="Hitch T.C.A."/>
            <person name="Clavel T."/>
        </authorList>
    </citation>
    <scope>NUCLEOTIDE SEQUENCE [LARGE SCALE GENOMIC DNA]</scope>
    <source>
        <strain evidence="2 3">LKV-178-WT-2G</strain>
    </source>
</reference>
<sequence length="151" mass="17657">MTEQELRRLSRKELLEMLIMQSEELESTNKKLANTKSKLLEREISIDNAGSIAEAALQVNGVFEAAQKACEQYIDNIKNLSKRQEVICDQKMKECEEQTQKMLKDAQIECDMMKAKAKVEAEKYWSEVSTKLENFYREYNELQKILPIKEK</sequence>
<dbReference type="EMBL" id="VUMM01000002">
    <property type="protein sequence ID" value="MSS00933.1"/>
    <property type="molecule type" value="Genomic_DNA"/>
</dbReference>
<dbReference type="AlphaFoldDB" id="A0A7X2T3F3"/>
<keyword evidence="3" id="KW-1185">Reference proteome</keyword>